<comment type="similarity">
    <text evidence="2">Belongs to the iron-containing alcohol dehydrogenase family.</text>
</comment>
<dbReference type="PROSITE" id="PS00913">
    <property type="entry name" value="ADH_IRON_1"/>
    <property type="match status" value="1"/>
</dbReference>
<dbReference type="CDD" id="cd14861">
    <property type="entry name" value="Fe-ADH-like"/>
    <property type="match status" value="1"/>
</dbReference>
<evidence type="ECO:0000256" key="8">
    <source>
        <dbReference type="ARBA" id="ARBA00076680"/>
    </source>
</evidence>
<evidence type="ECO:0000313" key="12">
    <source>
        <dbReference type="Proteomes" id="UP000602745"/>
    </source>
</evidence>
<dbReference type="InterPro" id="IPR056798">
    <property type="entry name" value="ADH_Fe_C"/>
</dbReference>
<accession>A0A8J2YFV8</accession>
<dbReference type="Gene3D" id="3.40.50.1970">
    <property type="match status" value="1"/>
</dbReference>
<dbReference type="InterPro" id="IPR018211">
    <property type="entry name" value="ADH_Fe_CS"/>
</dbReference>
<dbReference type="Proteomes" id="UP000602745">
    <property type="component" value="Unassembled WGS sequence"/>
</dbReference>
<gene>
    <name evidence="11" type="ORF">GCM10007276_04900</name>
</gene>
<dbReference type="EMBL" id="BMCP01000001">
    <property type="protein sequence ID" value="GGE30698.1"/>
    <property type="molecule type" value="Genomic_DNA"/>
</dbReference>
<protein>
    <recommendedName>
        <fullName evidence="7">Alcohol dehydrogenase 2</fullName>
    </recommendedName>
    <alternativeName>
        <fullName evidence="8">Alcohol dehydrogenase II</fullName>
    </alternativeName>
</protein>
<reference evidence="11" key="2">
    <citation type="submission" date="2020-09" db="EMBL/GenBank/DDBJ databases">
        <authorList>
            <person name="Sun Q."/>
            <person name="Sedlacek I."/>
        </authorList>
    </citation>
    <scope>NUCLEOTIDE SEQUENCE</scope>
    <source>
        <strain evidence="11">CCM 7684</strain>
    </source>
</reference>
<evidence type="ECO:0000259" key="9">
    <source>
        <dbReference type="Pfam" id="PF00465"/>
    </source>
</evidence>
<organism evidence="11 12">
    <name type="scientific">Agaricicola taiwanensis</name>
    <dbReference type="NCBI Taxonomy" id="591372"/>
    <lineage>
        <taxon>Bacteria</taxon>
        <taxon>Pseudomonadati</taxon>
        <taxon>Pseudomonadota</taxon>
        <taxon>Alphaproteobacteria</taxon>
        <taxon>Rhodobacterales</taxon>
        <taxon>Paracoccaceae</taxon>
        <taxon>Agaricicola</taxon>
    </lineage>
</organism>
<evidence type="ECO:0000256" key="4">
    <source>
        <dbReference type="ARBA" id="ARBA00023027"/>
    </source>
</evidence>
<dbReference type="Pfam" id="PF25137">
    <property type="entry name" value="ADH_Fe_C"/>
    <property type="match status" value="1"/>
</dbReference>
<dbReference type="InterPro" id="IPR001670">
    <property type="entry name" value="ADH_Fe/GldA"/>
</dbReference>
<evidence type="ECO:0000256" key="3">
    <source>
        <dbReference type="ARBA" id="ARBA00023002"/>
    </source>
</evidence>
<evidence type="ECO:0000256" key="1">
    <source>
        <dbReference type="ARBA" id="ARBA00001962"/>
    </source>
</evidence>
<sequence>MTENLTGTWNFPTRMLVGPGRIAELAQSCRACSIESPLVVTDQGLADLPVVAKAIKVLTGAGLSPDVFSDVKGNPTLDNVQAGLKAYRNGGHDGVVAIGGGSAMDVGKCVAFMARQTHSIWDFEEAGERWKQADAKAVAPVIAVPTAAGTGSEVARGAVVTNLATKEKRPIFHPKMMPKIVIADPELSVGLPPAMTAATGLDALTHCVEAYCAKGFHPMADGIALQGIALIARYLPRAFAKGDDIEARSRMLAAAAMGATAFQKGLGATHAISHPVNAFYDTHHGLTNAIVMPYVLLWNRPVIEHKMAILSRVLDLQPNLTQHGFDAVLGWLLDLRISLNIPNSLAELGVPEDRVEAMAEQAMRDPSAECNPRPMTQDDFARVIRAAICGDLTISGG</sequence>
<keyword evidence="4" id="KW-0520">NAD</keyword>
<dbReference type="PANTHER" id="PTHR11496">
    <property type="entry name" value="ALCOHOL DEHYDROGENASE"/>
    <property type="match status" value="1"/>
</dbReference>
<dbReference type="GO" id="GO:0046872">
    <property type="term" value="F:metal ion binding"/>
    <property type="evidence" value="ECO:0007669"/>
    <property type="project" value="InterPro"/>
</dbReference>
<keyword evidence="3" id="KW-0560">Oxidoreductase</keyword>
<evidence type="ECO:0000259" key="10">
    <source>
        <dbReference type="Pfam" id="PF25137"/>
    </source>
</evidence>
<evidence type="ECO:0000256" key="5">
    <source>
        <dbReference type="ARBA" id="ARBA00049164"/>
    </source>
</evidence>
<dbReference type="AlphaFoldDB" id="A0A8J2YFV8"/>
<evidence type="ECO:0000313" key="11">
    <source>
        <dbReference type="EMBL" id="GGE30698.1"/>
    </source>
</evidence>
<comment type="catalytic activity">
    <reaction evidence="5">
        <text>a secondary alcohol + NAD(+) = a ketone + NADH + H(+)</text>
        <dbReference type="Rhea" id="RHEA:10740"/>
        <dbReference type="ChEBI" id="CHEBI:15378"/>
        <dbReference type="ChEBI" id="CHEBI:17087"/>
        <dbReference type="ChEBI" id="CHEBI:35681"/>
        <dbReference type="ChEBI" id="CHEBI:57540"/>
        <dbReference type="ChEBI" id="CHEBI:57945"/>
        <dbReference type="EC" id="1.1.1.1"/>
    </reaction>
</comment>
<comment type="catalytic activity">
    <reaction evidence="6">
        <text>a primary alcohol + NAD(+) = an aldehyde + NADH + H(+)</text>
        <dbReference type="Rhea" id="RHEA:10736"/>
        <dbReference type="ChEBI" id="CHEBI:15378"/>
        <dbReference type="ChEBI" id="CHEBI:15734"/>
        <dbReference type="ChEBI" id="CHEBI:17478"/>
        <dbReference type="ChEBI" id="CHEBI:57540"/>
        <dbReference type="ChEBI" id="CHEBI:57945"/>
        <dbReference type="EC" id="1.1.1.1"/>
    </reaction>
</comment>
<dbReference type="RefSeq" id="WP_188408109.1">
    <property type="nucleotide sequence ID" value="NZ_BMCP01000001.1"/>
</dbReference>
<dbReference type="PANTHER" id="PTHR11496:SF102">
    <property type="entry name" value="ALCOHOL DEHYDROGENASE 4"/>
    <property type="match status" value="1"/>
</dbReference>
<name>A0A8J2YFV8_9RHOB</name>
<evidence type="ECO:0000256" key="7">
    <source>
        <dbReference type="ARBA" id="ARBA00074848"/>
    </source>
</evidence>
<evidence type="ECO:0000256" key="6">
    <source>
        <dbReference type="ARBA" id="ARBA00049243"/>
    </source>
</evidence>
<feature type="domain" description="Fe-containing alcohol dehydrogenase-like C-terminal" evidence="10">
    <location>
        <begin position="196"/>
        <end position="387"/>
    </location>
</feature>
<feature type="domain" description="Alcohol dehydrogenase iron-type/glycerol dehydrogenase GldA" evidence="9">
    <location>
        <begin position="12"/>
        <end position="185"/>
    </location>
</feature>
<keyword evidence="12" id="KW-1185">Reference proteome</keyword>
<dbReference type="InterPro" id="IPR039697">
    <property type="entry name" value="Alcohol_dehydrogenase_Fe"/>
</dbReference>
<dbReference type="Pfam" id="PF00465">
    <property type="entry name" value="Fe-ADH"/>
    <property type="match status" value="1"/>
</dbReference>
<proteinExistence type="inferred from homology"/>
<comment type="caution">
    <text evidence="11">The sequence shown here is derived from an EMBL/GenBank/DDBJ whole genome shotgun (WGS) entry which is preliminary data.</text>
</comment>
<dbReference type="FunFam" id="1.20.1090.10:FF:000001">
    <property type="entry name" value="Aldehyde-alcohol dehydrogenase"/>
    <property type="match status" value="1"/>
</dbReference>
<dbReference type="FunFam" id="3.40.50.1970:FF:000003">
    <property type="entry name" value="Alcohol dehydrogenase, iron-containing"/>
    <property type="match status" value="1"/>
</dbReference>
<dbReference type="GO" id="GO:0004022">
    <property type="term" value="F:alcohol dehydrogenase (NAD+) activity"/>
    <property type="evidence" value="ECO:0007669"/>
    <property type="project" value="UniProtKB-EC"/>
</dbReference>
<dbReference type="Gene3D" id="1.20.1090.10">
    <property type="entry name" value="Dehydroquinate synthase-like - alpha domain"/>
    <property type="match status" value="1"/>
</dbReference>
<dbReference type="SUPFAM" id="SSF56796">
    <property type="entry name" value="Dehydroquinate synthase-like"/>
    <property type="match status" value="1"/>
</dbReference>
<comment type="cofactor">
    <cofactor evidence="1">
        <name>Fe cation</name>
        <dbReference type="ChEBI" id="CHEBI:24875"/>
    </cofactor>
</comment>
<evidence type="ECO:0000256" key="2">
    <source>
        <dbReference type="ARBA" id="ARBA00007358"/>
    </source>
</evidence>
<reference evidence="11" key="1">
    <citation type="journal article" date="2014" name="Int. J. Syst. Evol. Microbiol.">
        <title>Complete genome sequence of Corynebacterium casei LMG S-19264T (=DSM 44701T), isolated from a smear-ripened cheese.</title>
        <authorList>
            <consortium name="US DOE Joint Genome Institute (JGI-PGF)"/>
            <person name="Walter F."/>
            <person name="Albersmeier A."/>
            <person name="Kalinowski J."/>
            <person name="Ruckert C."/>
        </authorList>
    </citation>
    <scope>NUCLEOTIDE SEQUENCE</scope>
    <source>
        <strain evidence="11">CCM 7684</strain>
    </source>
</reference>